<reference evidence="1" key="1">
    <citation type="submission" date="2023-04" db="EMBL/GenBank/DDBJ databases">
        <authorList>
            <consortium name="ELIXIR-Norway"/>
        </authorList>
    </citation>
    <scope>NUCLEOTIDE SEQUENCE [LARGE SCALE GENOMIC DNA]</scope>
</reference>
<evidence type="ECO:0000313" key="1">
    <source>
        <dbReference type="EMBL" id="CAI9165365.1"/>
    </source>
</evidence>
<organism evidence="1 2">
    <name type="scientific">Rangifer tarandus platyrhynchus</name>
    <name type="common">Svalbard reindeer</name>
    <dbReference type="NCBI Taxonomy" id="3082113"/>
    <lineage>
        <taxon>Eukaryota</taxon>
        <taxon>Metazoa</taxon>
        <taxon>Chordata</taxon>
        <taxon>Craniata</taxon>
        <taxon>Vertebrata</taxon>
        <taxon>Euteleostomi</taxon>
        <taxon>Mammalia</taxon>
        <taxon>Eutheria</taxon>
        <taxon>Laurasiatheria</taxon>
        <taxon>Artiodactyla</taxon>
        <taxon>Ruminantia</taxon>
        <taxon>Pecora</taxon>
        <taxon>Cervidae</taxon>
        <taxon>Odocoileinae</taxon>
        <taxon>Rangifer</taxon>
    </lineage>
</organism>
<accession>A0ABN8YW71</accession>
<name>A0ABN8YW71_RANTA</name>
<dbReference type="EMBL" id="OX459960">
    <property type="protein sequence ID" value="CAI9165365.1"/>
    <property type="molecule type" value="Genomic_DNA"/>
</dbReference>
<dbReference type="Proteomes" id="UP001176941">
    <property type="component" value="Chromosome 24"/>
</dbReference>
<gene>
    <name evidence="1" type="ORF">MRATA1EN1_LOCUS14327</name>
</gene>
<keyword evidence="2" id="KW-1185">Reference proteome</keyword>
<protein>
    <submittedName>
        <fullName evidence="1">Uncharacterized protein</fullName>
    </submittedName>
</protein>
<sequence length="120" mass="13559">MGNQPPPCFHCAWHTGGIRSFTWSPTDVSWEPYVPDRIPVRRDSQEEEETMSSDSCKSRQSFFTGTLVPPAIKLRRPVWSTRRSSVTLLAPAQVSCLEEPLLMPRETAQISCQEVLEGKP</sequence>
<proteinExistence type="predicted"/>
<evidence type="ECO:0000313" key="2">
    <source>
        <dbReference type="Proteomes" id="UP001176941"/>
    </source>
</evidence>